<dbReference type="AlphaFoldDB" id="A0A8S1ITG8"/>
<comment type="caution">
    <text evidence="1">The sequence shown here is derived from an EMBL/GenBank/DDBJ whole genome shotgun (WGS) entry which is preliminary data.</text>
</comment>
<dbReference type="EMBL" id="CAJHUC010000774">
    <property type="protein sequence ID" value="CAD7698166.1"/>
    <property type="molecule type" value="Genomic_DNA"/>
</dbReference>
<gene>
    <name evidence="1" type="ORF">OSTQU699_LOCUS3527</name>
</gene>
<organism evidence="1 2">
    <name type="scientific">Ostreobium quekettii</name>
    <dbReference type="NCBI Taxonomy" id="121088"/>
    <lineage>
        <taxon>Eukaryota</taxon>
        <taxon>Viridiplantae</taxon>
        <taxon>Chlorophyta</taxon>
        <taxon>core chlorophytes</taxon>
        <taxon>Ulvophyceae</taxon>
        <taxon>TCBD clade</taxon>
        <taxon>Bryopsidales</taxon>
        <taxon>Ostreobineae</taxon>
        <taxon>Ostreobiaceae</taxon>
        <taxon>Ostreobium</taxon>
    </lineage>
</organism>
<dbReference type="Proteomes" id="UP000708148">
    <property type="component" value="Unassembled WGS sequence"/>
</dbReference>
<sequence length="116" mass="12761">MPMSAGCTTTRRLGDAASSSVQIEGLWWELRATACKWGCTIVVPPPWGLFEVRADSFGGVCFGRVAVKRTASFRQDNLREENWADVADFCALMAETILVLLPLSELTEKKECQCAS</sequence>
<proteinExistence type="predicted"/>
<protein>
    <submittedName>
        <fullName evidence="1">Uncharacterized protein</fullName>
    </submittedName>
</protein>
<keyword evidence="2" id="KW-1185">Reference proteome</keyword>
<evidence type="ECO:0000313" key="2">
    <source>
        <dbReference type="Proteomes" id="UP000708148"/>
    </source>
</evidence>
<name>A0A8S1ITG8_9CHLO</name>
<accession>A0A8S1ITG8</accession>
<evidence type="ECO:0000313" key="1">
    <source>
        <dbReference type="EMBL" id="CAD7698166.1"/>
    </source>
</evidence>
<reference evidence="1" key="1">
    <citation type="submission" date="2020-12" db="EMBL/GenBank/DDBJ databases">
        <authorList>
            <person name="Iha C."/>
        </authorList>
    </citation>
    <scope>NUCLEOTIDE SEQUENCE</scope>
</reference>